<dbReference type="Gene3D" id="3.50.50.60">
    <property type="entry name" value="FAD/NAD(P)-binding domain"/>
    <property type="match status" value="2"/>
</dbReference>
<name>A0A9N8ECN5_9STRA</name>
<evidence type="ECO:0000256" key="4">
    <source>
        <dbReference type="ARBA" id="ARBA00022857"/>
    </source>
</evidence>
<dbReference type="GO" id="GO:0004499">
    <property type="term" value="F:N,N-dimethylaniline monooxygenase activity"/>
    <property type="evidence" value="ECO:0007669"/>
    <property type="project" value="InterPro"/>
</dbReference>
<protein>
    <submittedName>
        <fullName evidence="6">Monooxygenase [N-oxide-forming] 2</fullName>
    </submittedName>
</protein>
<sequence length="555" mass="62622">MSYYDDELRDPVKPIVAIIGAGVAGVAAAGALQDYGLDFVVFDKNSRPGGLWADNYPGAKVQSTTELYEYPSKRFPASIRNRSDPPAPTADEVCTYLEEYIHEKNMASKFRFNSTVSDVLCTSEDNWIVEFDGLNTMRFTFVIVCNGLVSSKPNHIMIEGMESFRNNGGKIIHTSERREDLNLEGKRVLVIGNGKSAVDAATAAAQAATASGTLPPIQVARRQTWYVPRYLLGVLQYKWAFHTRIGSALLPRYYETTNPILKLLHFIFTPVKWLLWRLVELLLLLQFRLPYRLWPKLGTVENAALETSVLITDEEHLVRLRKGVIDMRIGTVQRLEPNKAIMSDGREEQVDVIILGTGWKLSYDQFMHSDSIFAGLGFSKDGLDFCNDGLWLYRNILPAGFKGMAFVGANTLTFMNIFTAYIQAYWLAQLLAGERPWPEEAHMKETVEREKEYKRGLYKASEMRGASVEAYMQHYHDVLFKEMNARKPYNCLIRPLADLVMPVLPSTMQGCLEPLDALENGVHTTSSSDDSSNSRFNLNFQDEIVLPNCKTVCTV</sequence>
<comment type="similarity">
    <text evidence="1">Belongs to the FMO family.</text>
</comment>
<dbReference type="Proteomes" id="UP001153069">
    <property type="component" value="Unassembled WGS sequence"/>
</dbReference>
<comment type="caution">
    <text evidence="6">The sequence shown here is derived from an EMBL/GenBank/DDBJ whole genome shotgun (WGS) entry which is preliminary data.</text>
</comment>
<keyword evidence="2" id="KW-0285">Flavoprotein</keyword>
<dbReference type="PRINTS" id="PR00419">
    <property type="entry name" value="ADXRDTASE"/>
</dbReference>
<organism evidence="6 7">
    <name type="scientific">Seminavis robusta</name>
    <dbReference type="NCBI Taxonomy" id="568900"/>
    <lineage>
        <taxon>Eukaryota</taxon>
        <taxon>Sar</taxon>
        <taxon>Stramenopiles</taxon>
        <taxon>Ochrophyta</taxon>
        <taxon>Bacillariophyta</taxon>
        <taxon>Bacillariophyceae</taxon>
        <taxon>Bacillariophycidae</taxon>
        <taxon>Naviculales</taxon>
        <taxon>Naviculaceae</taxon>
        <taxon>Seminavis</taxon>
    </lineage>
</organism>
<dbReference type="GO" id="GO:0050661">
    <property type="term" value="F:NADP binding"/>
    <property type="evidence" value="ECO:0007669"/>
    <property type="project" value="InterPro"/>
</dbReference>
<dbReference type="InterPro" id="IPR050346">
    <property type="entry name" value="FMO-like"/>
</dbReference>
<keyword evidence="6" id="KW-0503">Monooxygenase</keyword>
<dbReference type="AlphaFoldDB" id="A0A9N8ECN5"/>
<evidence type="ECO:0000256" key="3">
    <source>
        <dbReference type="ARBA" id="ARBA00022827"/>
    </source>
</evidence>
<keyword evidence="7" id="KW-1185">Reference proteome</keyword>
<dbReference type="OrthoDB" id="184416at2759"/>
<dbReference type="InterPro" id="IPR000960">
    <property type="entry name" value="Flavin_mOase"/>
</dbReference>
<dbReference type="InterPro" id="IPR020946">
    <property type="entry name" value="Flavin_mOase-like"/>
</dbReference>
<dbReference type="SUPFAM" id="SSF51905">
    <property type="entry name" value="FAD/NAD(P)-binding domain"/>
    <property type="match status" value="2"/>
</dbReference>
<proteinExistence type="inferred from homology"/>
<dbReference type="GO" id="GO:0050660">
    <property type="term" value="F:flavin adenine dinucleotide binding"/>
    <property type="evidence" value="ECO:0007669"/>
    <property type="project" value="InterPro"/>
</dbReference>
<dbReference type="PIRSF" id="PIRSF000332">
    <property type="entry name" value="FMO"/>
    <property type="match status" value="1"/>
</dbReference>
<evidence type="ECO:0000313" key="6">
    <source>
        <dbReference type="EMBL" id="CAB9518672.1"/>
    </source>
</evidence>
<evidence type="ECO:0000256" key="1">
    <source>
        <dbReference type="ARBA" id="ARBA00009183"/>
    </source>
</evidence>
<gene>
    <name evidence="6" type="ORF">SEMRO_953_G224190.1</name>
</gene>
<evidence type="ECO:0000313" key="7">
    <source>
        <dbReference type="Proteomes" id="UP001153069"/>
    </source>
</evidence>
<keyword evidence="3" id="KW-0274">FAD</keyword>
<accession>A0A9N8ECN5</accession>
<keyword evidence="4" id="KW-0521">NADP</keyword>
<dbReference type="EMBL" id="CAICTM010000951">
    <property type="protein sequence ID" value="CAB9518672.1"/>
    <property type="molecule type" value="Genomic_DNA"/>
</dbReference>
<dbReference type="PANTHER" id="PTHR23023">
    <property type="entry name" value="DIMETHYLANILINE MONOOXYGENASE"/>
    <property type="match status" value="1"/>
</dbReference>
<dbReference type="Pfam" id="PF00743">
    <property type="entry name" value="FMO-like"/>
    <property type="match status" value="1"/>
</dbReference>
<dbReference type="InterPro" id="IPR036188">
    <property type="entry name" value="FAD/NAD-bd_sf"/>
</dbReference>
<evidence type="ECO:0000256" key="5">
    <source>
        <dbReference type="ARBA" id="ARBA00023002"/>
    </source>
</evidence>
<keyword evidence="5" id="KW-0560">Oxidoreductase</keyword>
<evidence type="ECO:0000256" key="2">
    <source>
        <dbReference type="ARBA" id="ARBA00022630"/>
    </source>
</evidence>
<reference evidence="6" key="1">
    <citation type="submission" date="2020-06" db="EMBL/GenBank/DDBJ databases">
        <authorList>
            <consortium name="Plant Systems Biology data submission"/>
        </authorList>
    </citation>
    <scope>NUCLEOTIDE SEQUENCE</scope>
    <source>
        <strain evidence="6">D6</strain>
    </source>
</reference>